<name>A0AAN7TYA1_9MYCE</name>
<evidence type="ECO:0000256" key="2">
    <source>
        <dbReference type="ARBA" id="ARBA00004496"/>
    </source>
</evidence>
<comment type="similarity">
    <text evidence="3">Belongs to the exportin family.</text>
</comment>
<dbReference type="GO" id="GO:0005634">
    <property type="term" value="C:nucleus"/>
    <property type="evidence" value="ECO:0007669"/>
    <property type="project" value="UniProtKB-SubCell"/>
</dbReference>
<evidence type="ECO:0000313" key="10">
    <source>
        <dbReference type="Proteomes" id="UP001344447"/>
    </source>
</evidence>
<dbReference type="SUPFAM" id="SSF48371">
    <property type="entry name" value="ARM repeat"/>
    <property type="match status" value="1"/>
</dbReference>
<keyword evidence="4" id="KW-0813">Transport</keyword>
<gene>
    <name evidence="9" type="ORF">RB653_003672</name>
</gene>
<dbReference type="GO" id="GO:0006611">
    <property type="term" value="P:protein export from nucleus"/>
    <property type="evidence" value="ECO:0007669"/>
    <property type="project" value="InterPro"/>
</dbReference>
<dbReference type="InterPro" id="IPR013598">
    <property type="entry name" value="Exportin-1/Importin-b-like"/>
</dbReference>
<feature type="domain" description="Exportin-1/Importin-beta-like" evidence="8">
    <location>
        <begin position="113"/>
        <end position="288"/>
    </location>
</feature>
<dbReference type="PANTHER" id="PTHR21452">
    <property type="entry name" value="EXPORTIN-6"/>
    <property type="match status" value="1"/>
</dbReference>
<evidence type="ECO:0000313" key="9">
    <source>
        <dbReference type="EMBL" id="KAK5582089.1"/>
    </source>
</evidence>
<protein>
    <recommendedName>
        <fullName evidence="8">Exportin-1/Importin-beta-like domain-containing protein</fullName>
    </recommendedName>
</protein>
<comment type="caution">
    <text evidence="9">The sequence shown here is derived from an EMBL/GenBank/DDBJ whole genome shotgun (WGS) entry which is preliminary data.</text>
</comment>
<keyword evidence="10" id="KW-1185">Reference proteome</keyword>
<evidence type="ECO:0000256" key="3">
    <source>
        <dbReference type="ARBA" id="ARBA00009466"/>
    </source>
</evidence>
<dbReference type="InterPro" id="IPR011989">
    <property type="entry name" value="ARM-like"/>
</dbReference>
<evidence type="ECO:0000256" key="7">
    <source>
        <dbReference type="ARBA" id="ARBA00023242"/>
    </source>
</evidence>
<dbReference type="Gene3D" id="1.25.10.10">
    <property type="entry name" value="Leucine-rich Repeat Variant"/>
    <property type="match status" value="1"/>
</dbReference>
<dbReference type="AlphaFoldDB" id="A0AAN7TYA1"/>
<evidence type="ECO:0000256" key="1">
    <source>
        <dbReference type="ARBA" id="ARBA00004123"/>
    </source>
</evidence>
<keyword evidence="7" id="KW-0539">Nucleus</keyword>
<keyword evidence="5" id="KW-0963">Cytoplasm</keyword>
<keyword evidence="6" id="KW-0653">Protein transport</keyword>
<evidence type="ECO:0000256" key="4">
    <source>
        <dbReference type="ARBA" id="ARBA00022448"/>
    </source>
</evidence>
<dbReference type="PANTHER" id="PTHR21452:SF4">
    <property type="entry name" value="EXPORTIN-6"/>
    <property type="match status" value="1"/>
</dbReference>
<dbReference type="Pfam" id="PF08389">
    <property type="entry name" value="Xpo1"/>
    <property type="match status" value="1"/>
</dbReference>
<evidence type="ECO:0000256" key="6">
    <source>
        <dbReference type="ARBA" id="ARBA00022927"/>
    </source>
</evidence>
<dbReference type="InterPro" id="IPR040016">
    <property type="entry name" value="XPO6"/>
</dbReference>
<proteinExistence type="inferred from homology"/>
<dbReference type="GO" id="GO:0005049">
    <property type="term" value="F:nuclear export signal receptor activity"/>
    <property type="evidence" value="ECO:0007669"/>
    <property type="project" value="InterPro"/>
</dbReference>
<organism evidence="9 10">
    <name type="scientific">Dictyostelium firmibasis</name>
    <dbReference type="NCBI Taxonomy" id="79012"/>
    <lineage>
        <taxon>Eukaryota</taxon>
        <taxon>Amoebozoa</taxon>
        <taxon>Evosea</taxon>
        <taxon>Eumycetozoa</taxon>
        <taxon>Dictyostelia</taxon>
        <taxon>Dictyosteliales</taxon>
        <taxon>Dictyosteliaceae</taxon>
        <taxon>Dictyostelium</taxon>
    </lineage>
</organism>
<comment type="subcellular location">
    <subcellularLocation>
        <location evidence="2">Cytoplasm</location>
    </subcellularLocation>
    <subcellularLocation>
        <location evidence="1">Nucleus</location>
    </subcellularLocation>
</comment>
<dbReference type="InterPro" id="IPR016024">
    <property type="entry name" value="ARM-type_fold"/>
</dbReference>
<dbReference type="GO" id="GO:0005737">
    <property type="term" value="C:cytoplasm"/>
    <property type="evidence" value="ECO:0007669"/>
    <property type="project" value="UniProtKB-SubCell"/>
</dbReference>
<sequence length="1047" mass="119938">MNNNDMDQKAKELQNVLEQFYLTTDNPKRKEIDTILNNYKAQSDSYEHVQYYLVHSDNQYVIWFSLSVIEDKVNKAWNSISASSQSQTKNLLLDIFLNKTGANSNSTGKNVLPQFIISKLGQVIADIGRYEFEANPQNYLLTITNIVRNPSTSIRGINLLQCISESFTTNKKVISQQKKTTLKKLLHQNSPIIIQVLIECLGQLFDQNAEKKFKHANLLAFHVGSPDTNTYTASFNAESKNLTKAVFDALLSYFTWIPLSDLLVPNLFDILFKYLRLDKNSIPALECLNEIVSKNLVPKGFETFLMRIFHQIYSLLTDIVSNNGQQINQYHPDFLNKFTQFIQIFINNHLGRIETNPNFPIPNFLGLLFPYSFLQTEPDSFLQCIDIWSTFLDYLINLSHENDTPPPAKYTDGLLLFQSELVKRILYTFTNNTLSELDDEEKEIDENGVSETQLESYIKKCVEVVAKVTELYPEKSLDNLYPLFTQNVTSFFCKAEESIKQGVSMENEQQFQYLVKDVTTILHLFGRLANQFVVSFAQTFTAANFIFQKLLDMCLFSVNQYIYKFGSDWEKLQIELLCTIRSFCFWLAEYGNQVRAVVVQQPDFDSNITKLISIIVPLFERNAPEEVLTSAGKLLMSLATISKPLNLFTQMDMLISNIHNICAPLSPSIQSIIYPAISCTILLPPSNVNLSQQWDQRRPKYSPFIKGITSSFLEIPQIPNFVEGKIFCKEELIQRVLRVLKVVTAIIRTVPEVTQAKSILHDGIQDTLKVTLGLFRVYIGYPIVLEAILDFFFVLFEFLKVQVGVVFTQQTISTFLDILGGDNLSQLLSSGNDAGISIIKKLVEILTFIAQQPGNSFESLLGSTIEFSMEKLYPIIANTSSVLRSPFFTLLYSILDNHLKHCQQNQINSILAAFQSIFKQNDVNLFKQNLDHFEKLNSKLKLYEKISSMEPVFGCSFISMFFDVLITDTQSVHTDDIIITIYRFASLNFDKFFNEFFTTYLVQKNQLSNEQKQILRSNFSNATDQPTFSTNMTQFINDFSYFSFINS</sequence>
<dbReference type="EMBL" id="JAVFKY010000001">
    <property type="protein sequence ID" value="KAK5582089.1"/>
    <property type="molecule type" value="Genomic_DNA"/>
</dbReference>
<evidence type="ECO:0000256" key="5">
    <source>
        <dbReference type="ARBA" id="ARBA00022490"/>
    </source>
</evidence>
<dbReference type="Proteomes" id="UP001344447">
    <property type="component" value="Unassembled WGS sequence"/>
</dbReference>
<dbReference type="FunFam" id="1.25.10.10:FF:001302">
    <property type="entry name" value="Exportin-6"/>
    <property type="match status" value="1"/>
</dbReference>
<accession>A0AAN7TYA1</accession>
<evidence type="ECO:0000259" key="8">
    <source>
        <dbReference type="Pfam" id="PF08389"/>
    </source>
</evidence>
<reference evidence="9 10" key="1">
    <citation type="submission" date="2023-11" db="EMBL/GenBank/DDBJ databases">
        <title>Dfirmibasis_genome.</title>
        <authorList>
            <person name="Edelbroek B."/>
            <person name="Kjellin J."/>
            <person name="Jerlstrom-Hultqvist J."/>
            <person name="Soderbom F."/>
        </authorList>
    </citation>
    <scope>NUCLEOTIDE SEQUENCE [LARGE SCALE GENOMIC DNA]</scope>
    <source>
        <strain evidence="9 10">TNS-C-14</strain>
    </source>
</reference>